<comment type="function">
    <text evidence="9">Ligand for members of the frizzled family of seven transmembrane receptors.</text>
</comment>
<dbReference type="PRINTS" id="PR01349">
    <property type="entry name" value="WNTPROTEIN"/>
</dbReference>
<evidence type="ECO:0000256" key="2">
    <source>
        <dbReference type="ARBA" id="ARBA00005683"/>
    </source>
</evidence>
<keyword evidence="4" id="KW-0964">Secreted</keyword>
<dbReference type="InterPro" id="IPR043158">
    <property type="entry name" value="Wnt_C"/>
</dbReference>
<gene>
    <name evidence="10" type="ORF">FSP39_016939</name>
</gene>
<comment type="caution">
    <text evidence="10">The sequence shown here is derived from an EMBL/GenBank/DDBJ whole genome shotgun (WGS) entry which is preliminary data.</text>
</comment>
<comment type="similarity">
    <text evidence="2 9">Belongs to the Wnt family.</text>
</comment>
<dbReference type="PROSITE" id="PS00246">
    <property type="entry name" value="WNT1"/>
    <property type="match status" value="1"/>
</dbReference>
<dbReference type="GO" id="GO:0045165">
    <property type="term" value="P:cell fate commitment"/>
    <property type="evidence" value="ECO:0007669"/>
    <property type="project" value="TreeGrafter"/>
</dbReference>
<dbReference type="GO" id="GO:0005109">
    <property type="term" value="F:frizzled binding"/>
    <property type="evidence" value="ECO:0007669"/>
    <property type="project" value="TreeGrafter"/>
</dbReference>
<dbReference type="GO" id="GO:0030182">
    <property type="term" value="P:neuron differentiation"/>
    <property type="evidence" value="ECO:0007669"/>
    <property type="project" value="TreeGrafter"/>
</dbReference>
<keyword evidence="6 9" id="KW-0879">Wnt signaling pathway</keyword>
<sequence>MCRQNLDLMGTMADAAYVAVDTCQNQFADRRWNCSSVRKSPKLSRELVRGTREQAYVYAISSASLVHSVARACSVGITTKCSCGSLPNSPPAGNFKWGGCGDDVRFGLYFSEQFTDVSLHKKGKPKNSKKAQMNRHNNAAGRKIVATSLTIACKCHGVSGSCSIKTCWRSLPDFKVIGTQLKHLYTSAVEVKRKKRNNQKIFVPLNPRIQTVTGHVLVYYTKSPDYCSPDPKSGSVGTHGRFCDRESRGWGGCDTMCCGRGYKSTVLEVVERCECKYYWCCYVKCKTCKKRLNLHRCR</sequence>
<dbReference type="Pfam" id="PF00110">
    <property type="entry name" value="wnt"/>
    <property type="match status" value="1"/>
</dbReference>
<dbReference type="Proteomes" id="UP001186944">
    <property type="component" value="Unassembled WGS sequence"/>
</dbReference>
<dbReference type="FunFam" id="3.30.2460.20:FF:000001">
    <property type="entry name" value="Wnt homolog"/>
    <property type="match status" value="1"/>
</dbReference>
<dbReference type="Gene3D" id="3.30.2460.20">
    <property type="match status" value="1"/>
</dbReference>
<dbReference type="AlphaFoldDB" id="A0AA88Y9S1"/>
<evidence type="ECO:0000256" key="7">
    <source>
        <dbReference type="ARBA" id="ARBA00023157"/>
    </source>
</evidence>
<evidence type="ECO:0000256" key="8">
    <source>
        <dbReference type="ARBA" id="ARBA00023288"/>
    </source>
</evidence>
<evidence type="ECO:0000256" key="5">
    <source>
        <dbReference type="ARBA" id="ARBA00022530"/>
    </source>
</evidence>
<keyword evidence="7" id="KW-1015">Disulfide bond</keyword>
<evidence type="ECO:0000256" key="6">
    <source>
        <dbReference type="ARBA" id="ARBA00022687"/>
    </source>
</evidence>
<keyword evidence="3 9" id="KW-0217">Developmental protein</keyword>
<dbReference type="InterPro" id="IPR018161">
    <property type="entry name" value="Wnt_CS"/>
</dbReference>
<dbReference type="GO" id="GO:0005615">
    <property type="term" value="C:extracellular space"/>
    <property type="evidence" value="ECO:0007669"/>
    <property type="project" value="TreeGrafter"/>
</dbReference>
<name>A0AA88Y9S1_PINIB</name>
<dbReference type="InterPro" id="IPR005817">
    <property type="entry name" value="Wnt"/>
</dbReference>
<dbReference type="EMBL" id="VSWD01000008">
    <property type="protein sequence ID" value="KAK3095630.1"/>
    <property type="molecule type" value="Genomic_DNA"/>
</dbReference>
<evidence type="ECO:0000256" key="1">
    <source>
        <dbReference type="ARBA" id="ARBA00004498"/>
    </source>
</evidence>
<evidence type="ECO:0000313" key="11">
    <source>
        <dbReference type="Proteomes" id="UP001186944"/>
    </source>
</evidence>
<dbReference type="PANTHER" id="PTHR12027">
    <property type="entry name" value="WNT RELATED"/>
    <property type="match status" value="1"/>
</dbReference>
<evidence type="ECO:0000256" key="3">
    <source>
        <dbReference type="ARBA" id="ARBA00022473"/>
    </source>
</evidence>
<evidence type="ECO:0000313" key="10">
    <source>
        <dbReference type="EMBL" id="KAK3095630.1"/>
    </source>
</evidence>
<evidence type="ECO:0000256" key="9">
    <source>
        <dbReference type="RuleBase" id="RU003500"/>
    </source>
</evidence>
<reference evidence="10" key="1">
    <citation type="submission" date="2019-08" db="EMBL/GenBank/DDBJ databases">
        <title>The improved chromosome-level genome for the pearl oyster Pinctada fucata martensii using PacBio sequencing and Hi-C.</title>
        <authorList>
            <person name="Zheng Z."/>
        </authorList>
    </citation>
    <scope>NUCLEOTIDE SEQUENCE</scope>
    <source>
        <strain evidence="10">ZZ-2019</strain>
        <tissue evidence="10">Adductor muscle</tissue>
    </source>
</reference>
<proteinExistence type="inferred from homology"/>
<accession>A0AA88Y9S1</accession>
<dbReference type="CDD" id="cd19343">
    <property type="entry name" value="Wnt_Wnt11"/>
    <property type="match status" value="1"/>
</dbReference>
<dbReference type="SMART" id="SM00097">
    <property type="entry name" value="WNT1"/>
    <property type="match status" value="1"/>
</dbReference>
<keyword evidence="5" id="KW-0272">Extracellular matrix</keyword>
<dbReference type="GO" id="GO:0060070">
    <property type="term" value="P:canonical Wnt signaling pathway"/>
    <property type="evidence" value="ECO:0007669"/>
    <property type="project" value="TreeGrafter"/>
</dbReference>
<dbReference type="PANTHER" id="PTHR12027:SF102">
    <property type="entry name" value="PROTEIN WNT"/>
    <property type="match status" value="1"/>
</dbReference>
<protein>
    <recommendedName>
        <fullName evidence="9">Protein Wnt</fullName>
    </recommendedName>
</protein>
<dbReference type="GO" id="GO:0005125">
    <property type="term" value="F:cytokine activity"/>
    <property type="evidence" value="ECO:0007669"/>
    <property type="project" value="TreeGrafter"/>
</dbReference>
<organism evidence="10 11">
    <name type="scientific">Pinctada imbricata</name>
    <name type="common">Atlantic pearl-oyster</name>
    <name type="synonym">Pinctada martensii</name>
    <dbReference type="NCBI Taxonomy" id="66713"/>
    <lineage>
        <taxon>Eukaryota</taxon>
        <taxon>Metazoa</taxon>
        <taxon>Spiralia</taxon>
        <taxon>Lophotrochozoa</taxon>
        <taxon>Mollusca</taxon>
        <taxon>Bivalvia</taxon>
        <taxon>Autobranchia</taxon>
        <taxon>Pteriomorphia</taxon>
        <taxon>Pterioida</taxon>
        <taxon>Pterioidea</taxon>
        <taxon>Pteriidae</taxon>
        <taxon>Pinctada</taxon>
    </lineage>
</organism>
<comment type="subcellular location">
    <subcellularLocation>
        <location evidence="1 9">Secreted</location>
        <location evidence="1 9">Extracellular space</location>
        <location evidence="1 9">Extracellular matrix</location>
    </subcellularLocation>
</comment>
<keyword evidence="8" id="KW-0449">Lipoprotein</keyword>
<keyword evidence="11" id="KW-1185">Reference proteome</keyword>
<evidence type="ECO:0000256" key="4">
    <source>
        <dbReference type="ARBA" id="ARBA00022525"/>
    </source>
</evidence>